<comment type="caution">
    <text evidence="3">The sequence shown here is derived from an EMBL/GenBank/DDBJ whole genome shotgun (WGS) entry which is preliminary data.</text>
</comment>
<feature type="chain" id="PRO_5036366330" evidence="2">
    <location>
        <begin position="19"/>
        <end position="147"/>
    </location>
</feature>
<proteinExistence type="predicted"/>
<reference evidence="5 6" key="1">
    <citation type="submission" date="2019-05" db="EMBL/GenBank/DDBJ databases">
        <title>Emergence of the Ug99 lineage of the wheat stem rust pathogen through somatic hybridization.</title>
        <authorList>
            <person name="Li F."/>
            <person name="Upadhyaya N.M."/>
            <person name="Sperschneider J."/>
            <person name="Matny O."/>
            <person name="Nguyen-Phuc H."/>
            <person name="Mago R."/>
            <person name="Raley C."/>
            <person name="Miller M.E."/>
            <person name="Silverstein K.A.T."/>
            <person name="Henningsen E."/>
            <person name="Hirsch C.D."/>
            <person name="Visser B."/>
            <person name="Pretorius Z.A."/>
            <person name="Steffenson B.J."/>
            <person name="Schwessinger B."/>
            <person name="Dodds P.N."/>
            <person name="Figueroa M."/>
        </authorList>
    </citation>
    <scope>NUCLEOTIDE SEQUENCE [LARGE SCALE GENOMIC DNA]</scope>
    <source>
        <strain evidence="3">21-0</strain>
        <strain evidence="4 6">Ug99</strain>
    </source>
</reference>
<feature type="signal peptide" evidence="2">
    <location>
        <begin position="1"/>
        <end position="18"/>
    </location>
</feature>
<keyword evidence="2" id="KW-0732">Signal</keyword>
<gene>
    <name evidence="3" type="ORF">PGT21_025195</name>
    <name evidence="4" type="ORF">PGTUg99_023473</name>
</gene>
<name>A0A5B0P3F3_PUCGR</name>
<evidence type="ECO:0000313" key="5">
    <source>
        <dbReference type="Proteomes" id="UP000324748"/>
    </source>
</evidence>
<dbReference type="EMBL" id="VDEP01000138">
    <property type="protein sequence ID" value="KAA1129015.1"/>
    <property type="molecule type" value="Genomic_DNA"/>
</dbReference>
<dbReference type="Proteomes" id="UP000325313">
    <property type="component" value="Unassembled WGS sequence"/>
</dbReference>
<evidence type="ECO:0000313" key="6">
    <source>
        <dbReference type="Proteomes" id="UP000325313"/>
    </source>
</evidence>
<feature type="coiled-coil region" evidence="1">
    <location>
        <begin position="65"/>
        <end position="106"/>
    </location>
</feature>
<evidence type="ECO:0000256" key="2">
    <source>
        <dbReference type="SAM" id="SignalP"/>
    </source>
</evidence>
<evidence type="ECO:0000313" key="3">
    <source>
        <dbReference type="EMBL" id="KAA1094569.1"/>
    </source>
</evidence>
<evidence type="ECO:0000313" key="4">
    <source>
        <dbReference type="EMBL" id="KAA1129015.1"/>
    </source>
</evidence>
<sequence length="147" mass="16557">MLSIFIFTVAMILQVIITTPIIPAPDQLPSAGSDVLPKSSHHLIKRNLNEGGSSSNNCLICLEPMLENLQDQNQYKQELKQVNQELKQVNQELKRVNQELNQFNQDIKTPAKKMKTTAHNIDITDNRIKSGFHIVTGVVKEPHVSHP</sequence>
<dbReference type="AlphaFoldDB" id="A0A5B0P3F3"/>
<dbReference type="Proteomes" id="UP000324748">
    <property type="component" value="Unassembled WGS sequence"/>
</dbReference>
<keyword evidence="5" id="KW-1185">Reference proteome</keyword>
<dbReference type="EMBL" id="VSWC01000079">
    <property type="protein sequence ID" value="KAA1094569.1"/>
    <property type="molecule type" value="Genomic_DNA"/>
</dbReference>
<protein>
    <submittedName>
        <fullName evidence="3">Uncharacterized protein</fullName>
    </submittedName>
</protein>
<accession>A0A5B0P3F3</accession>
<organism evidence="3 5">
    <name type="scientific">Puccinia graminis f. sp. tritici</name>
    <dbReference type="NCBI Taxonomy" id="56615"/>
    <lineage>
        <taxon>Eukaryota</taxon>
        <taxon>Fungi</taxon>
        <taxon>Dikarya</taxon>
        <taxon>Basidiomycota</taxon>
        <taxon>Pucciniomycotina</taxon>
        <taxon>Pucciniomycetes</taxon>
        <taxon>Pucciniales</taxon>
        <taxon>Pucciniaceae</taxon>
        <taxon>Puccinia</taxon>
    </lineage>
</organism>
<dbReference type="CDD" id="cd14686">
    <property type="entry name" value="bZIP"/>
    <property type="match status" value="1"/>
</dbReference>
<keyword evidence="1" id="KW-0175">Coiled coil</keyword>
<evidence type="ECO:0000256" key="1">
    <source>
        <dbReference type="SAM" id="Coils"/>
    </source>
</evidence>